<dbReference type="Proteomes" id="UP001278766">
    <property type="component" value="Unassembled WGS sequence"/>
</dbReference>
<evidence type="ECO:0000256" key="1">
    <source>
        <dbReference type="SAM" id="MobiDB-lite"/>
    </source>
</evidence>
<reference evidence="2" key="2">
    <citation type="submission" date="2023-06" db="EMBL/GenBank/DDBJ databases">
        <authorList>
            <consortium name="Lawrence Berkeley National Laboratory"/>
            <person name="Haridas S."/>
            <person name="Hensen N."/>
            <person name="Bonometti L."/>
            <person name="Westerberg I."/>
            <person name="Brannstrom I.O."/>
            <person name="Guillou S."/>
            <person name="Cros-Aarteil S."/>
            <person name="Calhoun S."/>
            <person name="Kuo A."/>
            <person name="Mondo S."/>
            <person name="Pangilinan J."/>
            <person name="Riley R."/>
            <person name="Labutti K."/>
            <person name="Andreopoulos B."/>
            <person name="Lipzen A."/>
            <person name="Chen C."/>
            <person name="Yanf M."/>
            <person name="Daum C."/>
            <person name="Ng V."/>
            <person name="Clum A."/>
            <person name="Steindorff A."/>
            <person name="Ohm R."/>
            <person name="Martin F."/>
            <person name="Silar P."/>
            <person name="Natvig D."/>
            <person name="Lalanne C."/>
            <person name="Gautier V."/>
            <person name="Ament-Velasquez S.L."/>
            <person name="Kruys A."/>
            <person name="Hutchinson M.I."/>
            <person name="Powell A.J."/>
            <person name="Barry K."/>
            <person name="Miller A.N."/>
            <person name="Grigoriev I.V."/>
            <person name="Debuchy R."/>
            <person name="Gladieux P."/>
            <person name="Thoren M.H."/>
            <person name="Johannesson H."/>
        </authorList>
    </citation>
    <scope>NUCLEOTIDE SEQUENCE</scope>
    <source>
        <strain evidence="2">CBS 168.71</strain>
    </source>
</reference>
<proteinExistence type="predicted"/>
<evidence type="ECO:0000313" key="3">
    <source>
        <dbReference type="Proteomes" id="UP001278766"/>
    </source>
</evidence>
<protein>
    <submittedName>
        <fullName evidence="2">Uncharacterized protein</fullName>
    </submittedName>
</protein>
<feature type="region of interest" description="Disordered" evidence="1">
    <location>
        <begin position="100"/>
        <end position="124"/>
    </location>
</feature>
<dbReference type="GeneID" id="87843839"/>
<gene>
    <name evidence="2" type="ORF">B0H64DRAFT_446095</name>
</gene>
<name>A0AAE0LNB5_9PEZI</name>
<sequence>MEHPKESPQGHQGKYRIYLVGFPDTNGTSKSVPVAKLIDDLVPEAEVINHSIFRGDAAPNLLQSDLETEGNVDVNESNVSEDDDQLELPESVANEKLGVRAPTGPDLLRVDKDQPPLDDGSAPYRGLRRVNTAAASTTSVGGDAHDFTPGWLEKEALGLLNRIEKHRYADVDGAPCQVVLAGHEFGGLVLKQYPIANFVPSGQSDHLRAMRFGNGLENVVFWTDHNGDHDATVCATDDIGKMESLRTHFAPQRLLLKLGNEGFIRLPATHISESSRHCPLAGK</sequence>
<comment type="caution">
    <text evidence="2">The sequence shown here is derived from an EMBL/GenBank/DDBJ whole genome shotgun (WGS) entry which is preliminary data.</text>
</comment>
<accession>A0AAE0LNB5</accession>
<keyword evidence="3" id="KW-1185">Reference proteome</keyword>
<dbReference type="AlphaFoldDB" id="A0AAE0LNB5"/>
<dbReference type="RefSeq" id="XP_062654951.1">
    <property type="nucleotide sequence ID" value="XM_062806891.1"/>
</dbReference>
<organism evidence="2 3">
    <name type="scientific">Chaetomium fimeti</name>
    <dbReference type="NCBI Taxonomy" id="1854472"/>
    <lineage>
        <taxon>Eukaryota</taxon>
        <taxon>Fungi</taxon>
        <taxon>Dikarya</taxon>
        <taxon>Ascomycota</taxon>
        <taxon>Pezizomycotina</taxon>
        <taxon>Sordariomycetes</taxon>
        <taxon>Sordariomycetidae</taxon>
        <taxon>Sordariales</taxon>
        <taxon>Chaetomiaceae</taxon>
        <taxon>Chaetomium</taxon>
    </lineage>
</organism>
<evidence type="ECO:0000313" key="2">
    <source>
        <dbReference type="EMBL" id="KAK3291437.1"/>
    </source>
</evidence>
<reference evidence="2" key="1">
    <citation type="journal article" date="2023" name="Mol. Phylogenet. Evol.">
        <title>Genome-scale phylogeny and comparative genomics of the fungal order Sordariales.</title>
        <authorList>
            <person name="Hensen N."/>
            <person name="Bonometti L."/>
            <person name="Westerberg I."/>
            <person name="Brannstrom I.O."/>
            <person name="Guillou S."/>
            <person name="Cros-Aarteil S."/>
            <person name="Calhoun S."/>
            <person name="Haridas S."/>
            <person name="Kuo A."/>
            <person name="Mondo S."/>
            <person name="Pangilinan J."/>
            <person name="Riley R."/>
            <person name="LaButti K."/>
            <person name="Andreopoulos B."/>
            <person name="Lipzen A."/>
            <person name="Chen C."/>
            <person name="Yan M."/>
            <person name="Daum C."/>
            <person name="Ng V."/>
            <person name="Clum A."/>
            <person name="Steindorff A."/>
            <person name="Ohm R.A."/>
            <person name="Martin F."/>
            <person name="Silar P."/>
            <person name="Natvig D.O."/>
            <person name="Lalanne C."/>
            <person name="Gautier V."/>
            <person name="Ament-Velasquez S.L."/>
            <person name="Kruys A."/>
            <person name="Hutchinson M.I."/>
            <person name="Powell A.J."/>
            <person name="Barry K."/>
            <person name="Miller A.N."/>
            <person name="Grigoriev I.V."/>
            <person name="Debuchy R."/>
            <person name="Gladieux P."/>
            <person name="Hiltunen Thoren M."/>
            <person name="Johannesson H."/>
        </authorList>
    </citation>
    <scope>NUCLEOTIDE SEQUENCE</scope>
    <source>
        <strain evidence="2">CBS 168.71</strain>
    </source>
</reference>
<dbReference type="EMBL" id="JAUEPN010000009">
    <property type="protein sequence ID" value="KAK3291437.1"/>
    <property type="molecule type" value="Genomic_DNA"/>
</dbReference>